<organism evidence="1 2">
    <name type="scientific">Pseudomonas phage EL</name>
    <dbReference type="NCBI Taxonomy" id="273133"/>
    <lineage>
        <taxon>Viruses</taxon>
        <taxon>Duplodnaviria</taxon>
        <taxon>Heunggongvirae</taxon>
        <taxon>Uroviricota</taxon>
        <taxon>Caudoviricetes</taxon>
        <taxon>Chimalliviridae</taxon>
        <taxon>Elvirus</taxon>
        <taxon>Elvirus EL</taxon>
    </lineage>
</organism>
<name>Q2Z0Q5_9CAUD</name>
<reference evidence="1 2" key="2">
    <citation type="journal article" date="2003" name="Res. Microbiol.">
        <title>Myoviridae bacteriophages of Pseudomonas aeruginosa: a long and complex evolutionary pathway.</title>
        <authorList>
            <person name="Krylov V.N."/>
            <person name="Pleteneva E.A."/>
            <person name="Bourkalsteva M.V."/>
            <person name="Shaburova O.V."/>
            <person name="Volckaert G."/>
            <person name="Sykilinda N.N."/>
            <person name="Kurochkina L.P."/>
            <person name="Mesyanzhinov V.V."/>
        </authorList>
    </citation>
    <scope>NUCLEOTIDE SEQUENCE [LARGE SCALE GENOMIC DNA]</scope>
</reference>
<reference evidence="1 2" key="1">
    <citation type="journal article" date="2002" name="Genetika">
        <title>Phenogenetic characterization of a group of giant Phi KZ-like bacteriophages of Pseudomonas aeruginosa].</title>
        <authorList>
            <person name="Burkal'tseva M.V."/>
            <person name="Krylov V.N."/>
            <person name="Pleteneva E.A."/>
            <person name="Shaburova O.V."/>
            <person name="Krylov S.V."/>
            <person name="Volckaert G."/>
            <person name="Sykilinda N.N."/>
            <person name="Kurochkina L.P."/>
            <person name="Mesyanzhinov V.V."/>
        </authorList>
    </citation>
    <scope>NUCLEOTIDE SEQUENCE [LARGE SCALE GENOMIC DNA]</scope>
</reference>
<dbReference type="Proteomes" id="UP000001239">
    <property type="component" value="Segment"/>
</dbReference>
<dbReference type="KEGG" id="vg:5176685"/>
<evidence type="ECO:0000313" key="1">
    <source>
        <dbReference type="EMBL" id="CAG27270.1"/>
    </source>
</evidence>
<dbReference type="RefSeq" id="YP_418209.1">
    <property type="nucleotide sequence ID" value="NC_007623.1"/>
</dbReference>
<evidence type="ECO:0000313" key="2">
    <source>
        <dbReference type="Proteomes" id="UP000001239"/>
    </source>
</evidence>
<protein>
    <submittedName>
        <fullName evidence="1">Uncharacterized protein</fullName>
    </submittedName>
</protein>
<keyword evidence="2" id="KW-1185">Reference proteome</keyword>
<dbReference type="EMBL" id="AJ697969">
    <property type="protein sequence ID" value="CAG27270.1"/>
    <property type="molecule type" value="Genomic_DNA"/>
</dbReference>
<dbReference type="GeneID" id="5176685"/>
<accession>Q2Z0Q5</accession>
<sequence>MDKLIHLSNTIQEVWLDLSTGEAPPPILQNFSSLINRPLICFNEAYSVFMNQVGSSSDLFDSWVSIQMMVITRLGEHQVAFSQFSQMFKEVFKTIEGGNGLDISDENEYKRWSFLIALAFRVYTTHFIVPPPKGRKA</sequence>
<proteinExistence type="predicted"/>
<reference evidence="1 2" key="3">
    <citation type="journal article" date="2004" name="Bioinformatics">
        <title>PHIRE, a deterministic approach to reveal regulatory elements in bacteriophage genomes.</title>
        <authorList>
            <person name="Lavigne R."/>
            <person name="Sun W.D."/>
            <person name="Volckaert G."/>
        </authorList>
    </citation>
    <scope>NUCLEOTIDE SEQUENCE [LARGE SCALE GENOMIC DNA]</scope>
</reference>
<reference evidence="1 2" key="4">
    <citation type="journal article" date="2005" name="J. Mol. Biol.">
        <title>Genome comparison of Pseudomonas aeruginosa large phages.</title>
        <authorList>
            <person name="Hertveldt K."/>
            <person name="Lavigne R."/>
            <person name="Pleteneva E."/>
            <person name="Sernova N."/>
            <person name="Kurochkina L."/>
            <person name="Korchevskii R."/>
            <person name="Robben J."/>
            <person name="Mesyanzhinov V."/>
            <person name="Krylov V.N."/>
            <person name="Volckaert G."/>
        </authorList>
    </citation>
    <scope>NUCLEOTIDE SEQUENCE</scope>
</reference>